<evidence type="ECO:0008006" key="6">
    <source>
        <dbReference type="Google" id="ProtNLM"/>
    </source>
</evidence>
<sequence>MSLQNEANEHKEYEGDAEEETLDPRVKQQLETLNQWTEKINALEKRFEESNALFRCVLNESSDKLKCLAHKLGKCVREARPYYDAKRRTKELQLKCQRAAINFEKACQLYEQSKETISLTEERFAAHKQYYEEMIENEKGDKRREFDNTWQEMLNQATIKLMNAEMMRRESELKHERCMALFRNSEEKATHLEKQLKSSIKKSRTYFEEQYKFHQRLHAIKGEIETLRREITDSKSAYSMTLRNLESISEEIHEKRNRSLLQSSLKREPGVGAETNEVPSESVDKCSVPELNVSSSRCQLQIVPKSVAVFDVMSNSSPLDYESDDADDSSFNLTSLQCSLDDSKLDEENDGAFFEVNLD</sequence>
<dbReference type="PANTHER" id="PTHR19423:SF1">
    <property type="entry name" value="SH3 DOMAIN-BINDING PROTEIN 5"/>
    <property type="match status" value="1"/>
</dbReference>
<dbReference type="GO" id="GO:0005737">
    <property type="term" value="C:cytoplasm"/>
    <property type="evidence" value="ECO:0007669"/>
    <property type="project" value="TreeGrafter"/>
</dbReference>
<evidence type="ECO:0000313" key="5">
    <source>
        <dbReference type="Proteomes" id="UP000288716"/>
    </source>
</evidence>
<dbReference type="AlphaFoldDB" id="A0A443SAR7"/>
<keyword evidence="5" id="KW-1185">Reference proteome</keyword>
<name>A0A443SAR7_9ACAR</name>
<dbReference type="Pfam" id="PF05276">
    <property type="entry name" value="SH3BP5"/>
    <property type="match status" value="1"/>
</dbReference>
<evidence type="ECO:0000313" key="4">
    <source>
        <dbReference type="EMBL" id="RWS24649.1"/>
    </source>
</evidence>
<accession>A0A443SAR7</accession>
<dbReference type="GO" id="GO:0004860">
    <property type="term" value="F:protein kinase inhibitor activity"/>
    <property type="evidence" value="ECO:0007669"/>
    <property type="project" value="TreeGrafter"/>
</dbReference>
<proteinExistence type="inferred from homology"/>
<organism evidence="4 5">
    <name type="scientific">Leptotrombidium deliense</name>
    <dbReference type="NCBI Taxonomy" id="299467"/>
    <lineage>
        <taxon>Eukaryota</taxon>
        <taxon>Metazoa</taxon>
        <taxon>Ecdysozoa</taxon>
        <taxon>Arthropoda</taxon>
        <taxon>Chelicerata</taxon>
        <taxon>Arachnida</taxon>
        <taxon>Acari</taxon>
        <taxon>Acariformes</taxon>
        <taxon>Trombidiformes</taxon>
        <taxon>Prostigmata</taxon>
        <taxon>Anystina</taxon>
        <taxon>Parasitengona</taxon>
        <taxon>Trombiculoidea</taxon>
        <taxon>Trombiculidae</taxon>
        <taxon>Leptotrombidium</taxon>
    </lineage>
</organism>
<keyword evidence="2" id="KW-0175">Coiled coil</keyword>
<evidence type="ECO:0000256" key="3">
    <source>
        <dbReference type="SAM" id="MobiDB-lite"/>
    </source>
</evidence>
<dbReference type="OrthoDB" id="446789at2759"/>
<reference evidence="4 5" key="1">
    <citation type="journal article" date="2018" name="Gigascience">
        <title>Genomes of trombidid mites reveal novel predicted allergens and laterally-transferred genes associated with secondary metabolism.</title>
        <authorList>
            <person name="Dong X."/>
            <person name="Chaisiri K."/>
            <person name="Xia D."/>
            <person name="Armstrong S.D."/>
            <person name="Fang Y."/>
            <person name="Donnelly M.J."/>
            <person name="Kadowaki T."/>
            <person name="McGarry J.W."/>
            <person name="Darby A.C."/>
            <person name="Makepeace B.L."/>
        </authorList>
    </citation>
    <scope>NUCLEOTIDE SEQUENCE [LARGE SCALE GENOMIC DNA]</scope>
    <source>
        <strain evidence="4">UoL-UT</strain>
    </source>
</reference>
<dbReference type="GO" id="GO:0035556">
    <property type="term" value="P:intracellular signal transduction"/>
    <property type="evidence" value="ECO:0007669"/>
    <property type="project" value="InterPro"/>
</dbReference>
<comment type="similarity">
    <text evidence="1">Belongs to the SH3BP5 family.</text>
</comment>
<dbReference type="PANTHER" id="PTHR19423">
    <property type="entry name" value="SH3 DOMAIN-BINDING PROTEIN 5"/>
    <property type="match status" value="1"/>
</dbReference>
<gene>
    <name evidence="4" type="ORF">B4U80_09954</name>
</gene>
<comment type="caution">
    <text evidence="4">The sequence shown here is derived from an EMBL/GenBank/DDBJ whole genome shotgun (WGS) entry which is preliminary data.</text>
</comment>
<dbReference type="VEuPathDB" id="VectorBase:LDEU007392"/>
<feature type="region of interest" description="Disordered" evidence="3">
    <location>
        <begin position="1"/>
        <end position="24"/>
    </location>
</feature>
<dbReference type="EMBL" id="NCKV01004609">
    <property type="protein sequence ID" value="RWS24649.1"/>
    <property type="molecule type" value="Genomic_DNA"/>
</dbReference>
<evidence type="ECO:0000256" key="1">
    <source>
        <dbReference type="ARBA" id="ARBA00007796"/>
    </source>
</evidence>
<feature type="region of interest" description="Disordered" evidence="3">
    <location>
        <begin position="259"/>
        <end position="281"/>
    </location>
</feature>
<dbReference type="Proteomes" id="UP000288716">
    <property type="component" value="Unassembled WGS sequence"/>
</dbReference>
<dbReference type="InterPro" id="IPR007940">
    <property type="entry name" value="SH3BP5"/>
</dbReference>
<evidence type="ECO:0000256" key="2">
    <source>
        <dbReference type="ARBA" id="ARBA00023054"/>
    </source>
</evidence>
<protein>
    <recommendedName>
        <fullName evidence="6">SH3 domain-binding protein 5-like protein</fullName>
    </recommendedName>
</protein>